<keyword evidence="10 11" id="KW-0784">Thiamine biosynthesis</keyword>
<name>A0A5N5U520_9EURY</name>
<reference evidence="14 15" key="1">
    <citation type="submission" date="2019-10" db="EMBL/GenBank/DDBJ databases">
        <title>Unraveling microbial dark matter from salterns through culturing: the case of the genus Halosegnis.</title>
        <authorList>
            <person name="Duran-Viseras A."/>
            <person name="Andrei A.-S."/>
            <person name="Vera-Gargallo B."/>
            <person name="Ghai R."/>
            <person name="Sanchez-Porro C."/>
            <person name="Ventosa A."/>
        </authorList>
    </citation>
    <scope>NUCLEOTIDE SEQUENCE [LARGE SCALE GENOMIC DNA]</scope>
    <source>
        <strain evidence="12 15">F18-79</strain>
        <strain evidence="13 14">F19-13</strain>
    </source>
</reference>
<dbReference type="AlphaFoldDB" id="A0A5N5U520"/>
<comment type="caution">
    <text evidence="12">The sequence shown here is derived from an EMBL/GenBank/DDBJ whole genome shotgun (WGS) entry which is preliminary data.</text>
</comment>
<keyword evidence="9 11" id="KW-0460">Magnesium</keyword>
<feature type="binding site" evidence="11">
    <location>
        <position position="44"/>
    </location>
    <ligand>
        <name>substrate</name>
    </ligand>
</feature>
<sequence length="271" mass="27503">MNPDLDGAFDAIEETSPLVNCITNAVTVNDVANAALFWGGLPVMSDDENDVVDMVAGADGLLLNMGTTDEAGVETMLAAGRSAMDHDVPIVLDPVGVGATPARDETARRLTTDLDIAVINGNYGEITALAGETADVRGVESVGDYSEIARDATAVAADTGAVVVASGATDVVATADRAFEIEAGHELMGRFVGTGCMQGVTQAVFAGAVAETLDAVLAGTLAYGRAGERAAAGAYGDFEGPASYRTAFLDAIAGLAAAEAAPDEERITELD</sequence>
<evidence type="ECO:0000256" key="1">
    <source>
        <dbReference type="ARBA" id="ARBA00001771"/>
    </source>
</evidence>
<dbReference type="InterPro" id="IPR029056">
    <property type="entry name" value="Ribokinase-like"/>
</dbReference>
<feature type="binding site" evidence="11">
    <location>
        <position position="193"/>
    </location>
    <ligand>
        <name>substrate</name>
    </ligand>
</feature>
<comment type="catalytic activity">
    <reaction evidence="1 11">
        <text>5-(2-hydroxyethyl)-4-methylthiazole + ATP = 4-methyl-5-(2-phosphooxyethyl)-thiazole + ADP + H(+)</text>
        <dbReference type="Rhea" id="RHEA:24212"/>
        <dbReference type="ChEBI" id="CHEBI:15378"/>
        <dbReference type="ChEBI" id="CHEBI:17957"/>
        <dbReference type="ChEBI" id="CHEBI:30616"/>
        <dbReference type="ChEBI" id="CHEBI:58296"/>
        <dbReference type="ChEBI" id="CHEBI:456216"/>
        <dbReference type="EC" id="2.7.1.50"/>
    </reaction>
</comment>
<proteinExistence type="inferred from homology"/>
<dbReference type="GO" id="GO:0004417">
    <property type="term" value="F:hydroxyethylthiazole kinase activity"/>
    <property type="evidence" value="ECO:0007669"/>
    <property type="project" value="UniProtKB-UniRule"/>
</dbReference>
<keyword evidence="4 11" id="KW-0808">Transferase</keyword>
<feature type="binding site" evidence="11">
    <location>
        <position position="120"/>
    </location>
    <ligand>
        <name>ATP</name>
        <dbReference type="ChEBI" id="CHEBI:30616"/>
    </ligand>
</feature>
<keyword evidence="8 11" id="KW-0067">ATP-binding</keyword>
<dbReference type="NCBIfam" id="NF006830">
    <property type="entry name" value="PRK09355.1"/>
    <property type="match status" value="1"/>
</dbReference>
<organism evidence="12 15">
    <name type="scientific">Halosegnis rubeus</name>
    <dbReference type="NCBI Taxonomy" id="2212850"/>
    <lineage>
        <taxon>Archaea</taxon>
        <taxon>Methanobacteriati</taxon>
        <taxon>Methanobacteriota</taxon>
        <taxon>Stenosarchaea group</taxon>
        <taxon>Halobacteria</taxon>
        <taxon>Halobacteriales</taxon>
        <taxon>Natronomonadaceae</taxon>
        <taxon>Halosegnis</taxon>
    </lineage>
</organism>
<dbReference type="HAMAP" id="MF_00228">
    <property type="entry name" value="Thz_kinase"/>
    <property type="match status" value="1"/>
</dbReference>
<evidence type="ECO:0000256" key="8">
    <source>
        <dbReference type="ARBA" id="ARBA00022840"/>
    </source>
</evidence>
<evidence type="ECO:0000256" key="6">
    <source>
        <dbReference type="ARBA" id="ARBA00022741"/>
    </source>
</evidence>
<comment type="cofactor">
    <cofactor evidence="2 11">
        <name>Mg(2+)</name>
        <dbReference type="ChEBI" id="CHEBI:18420"/>
    </cofactor>
</comment>
<dbReference type="Proteomes" id="UP000326207">
    <property type="component" value="Unassembled WGS sequence"/>
</dbReference>
<keyword evidence="5 11" id="KW-0479">Metal-binding</keyword>
<accession>A0A5N5U520</accession>
<evidence type="ECO:0000256" key="4">
    <source>
        <dbReference type="ARBA" id="ARBA00022679"/>
    </source>
</evidence>
<dbReference type="EC" id="2.7.1.50" evidence="11"/>
<dbReference type="PIRSF" id="PIRSF000513">
    <property type="entry name" value="Thz_kinase"/>
    <property type="match status" value="1"/>
</dbReference>
<dbReference type="Proteomes" id="UP000326865">
    <property type="component" value="Unassembled WGS sequence"/>
</dbReference>
<dbReference type="InterPro" id="IPR000417">
    <property type="entry name" value="Hyethyz_kinase"/>
</dbReference>
<dbReference type="CDD" id="cd01170">
    <property type="entry name" value="THZ_kinase"/>
    <property type="match status" value="1"/>
</dbReference>
<evidence type="ECO:0000256" key="11">
    <source>
        <dbReference type="HAMAP-Rule" id="MF_00228"/>
    </source>
</evidence>
<evidence type="ECO:0000313" key="14">
    <source>
        <dbReference type="Proteomes" id="UP000326207"/>
    </source>
</evidence>
<feature type="binding site" evidence="11">
    <location>
        <position position="166"/>
    </location>
    <ligand>
        <name>ATP</name>
        <dbReference type="ChEBI" id="CHEBI:30616"/>
    </ligand>
</feature>
<comment type="function">
    <text evidence="11">Catalyzes the phosphorylation of the hydroxyl group of 4-methyl-5-beta-hydroxyethylthiazole (THZ).</text>
</comment>
<evidence type="ECO:0000313" key="15">
    <source>
        <dbReference type="Proteomes" id="UP000326865"/>
    </source>
</evidence>
<dbReference type="GO" id="GO:0009228">
    <property type="term" value="P:thiamine biosynthetic process"/>
    <property type="evidence" value="ECO:0007669"/>
    <property type="project" value="UniProtKB-KW"/>
</dbReference>
<dbReference type="GO" id="GO:0009229">
    <property type="term" value="P:thiamine diphosphate biosynthetic process"/>
    <property type="evidence" value="ECO:0007669"/>
    <property type="project" value="UniProtKB-UniRule"/>
</dbReference>
<dbReference type="UniPathway" id="UPA00060">
    <property type="reaction ID" value="UER00139"/>
</dbReference>
<evidence type="ECO:0000313" key="13">
    <source>
        <dbReference type="EMBL" id="KAB7516591.1"/>
    </source>
</evidence>
<accession>A0A5N5UFY3</accession>
<evidence type="ECO:0000256" key="2">
    <source>
        <dbReference type="ARBA" id="ARBA00001946"/>
    </source>
</evidence>
<dbReference type="RefSeq" id="WP_152134262.1">
    <property type="nucleotide sequence ID" value="NZ_QKKZ01000005.1"/>
</dbReference>
<dbReference type="Gene3D" id="3.40.1190.20">
    <property type="match status" value="1"/>
</dbReference>
<protein>
    <recommendedName>
        <fullName evidence="11">Hydroxyethylthiazole kinase</fullName>
        <ecNumber evidence="11">2.7.1.50</ecNumber>
    </recommendedName>
    <alternativeName>
        <fullName evidence="11">4-methyl-5-beta-hydroxyethylthiazole kinase</fullName>
        <shortName evidence="11">TH kinase</shortName>
        <shortName evidence="11">Thz kinase</shortName>
    </alternativeName>
</protein>
<dbReference type="EMBL" id="QKKZ01000005">
    <property type="protein sequence ID" value="KAB7513041.1"/>
    <property type="molecule type" value="Genomic_DNA"/>
</dbReference>
<keyword evidence="7 11" id="KW-0418">Kinase</keyword>
<dbReference type="GO" id="GO:0000287">
    <property type="term" value="F:magnesium ion binding"/>
    <property type="evidence" value="ECO:0007669"/>
    <property type="project" value="UniProtKB-UniRule"/>
</dbReference>
<evidence type="ECO:0000256" key="7">
    <source>
        <dbReference type="ARBA" id="ARBA00022777"/>
    </source>
</evidence>
<gene>
    <name evidence="11 12" type="primary">thiM</name>
    <name evidence="12" type="ORF">DM867_11065</name>
    <name evidence="13" type="ORF">DP108_10715</name>
</gene>
<dbReference type="SUPFAM" id="SSF53613">
    <property type="entry name" value="Ribokinase-like"/>
    <property type="match status" value="1"/>
</dbReference>
<evidence type="ECO:0000256" key="5">
    <source>
        <dbReference type="ARBA" id="ARBA00022723"/>
    </source>
</evidence>
<dbReference type="PRINTS" id="PR01099">
    <property type="entry name" value="HYETHTZKNASE"/>
</dbReference>
<evidence type="ECO:0000256" key="10">
    <source>
        <dbReference type="ARBA" id="ARBA00022977"/>
    </source>
</evidence>
<keyword evidence="15" id="KW-1185">Reference proteome</keyword>
<evidence type="ECO:0000313" key="12">
    <source>
        <dbReference type="EMBL" id="KAB7513041.1"/>
    </source>
</evidence>
<dbReference type="GO" id="GO:0005524">
    <property type="term" value="F:ATP binding"/>
    <property type="evidence" value="ECO:0007669"/>
    <property type="project" value="UniProtKB-UniRule"/>
</dbReference>
<dbReference type="Pfam" id="PF02110">
    <property type="entry name" value="HK"/>
    <property type="match status" value="1"/>
</dbReference>
<dbReference type="EMBL" id="QMDY01000006">
    <property type="protein sequence ID" value="KAB7516591.1"/>
    <property type="molecule type" value="Genomic_DNA"/>
</dbReference>
<evidence type="ECO:0000256" key="3">
    <source>
        <dbReference type="ARBA" id="ARBA00004868"/>
    </source>
</evidence>
<keyword evidence="6 11" id="KW-0547">Nucleotide-binding</keyword>
<evidence type="ECO:0000256" key="9">
    <source>
        <dbReference type="ARBA" id="ARBA00022842"/>
    </source>
</evidence>
<comment type="similarity">
    <text evidence="11">Belongs to the Thz kinase family.</text>
</comment>
<comment type="pathway">
    <text evidence="3 11">Cofactor biosynthesis; thiamine diphosphate biosynthesis; 4-methyl-5-(2-phosphoethyl)-thiazole from 5-(2-hydroxyethyl)-4-methylthiazole: step 1/1.</text>
</comment>